<protein>
    <submittedName>
        <fullName evidence="14">Transmembrane protein</fullName>
    </submittedName>
</protein>
<keyword evidence="6" id="KW-0472">Membrane</keyword>
<keyword evidence="5" id="KW-1133">Transmembrane helix</keyword>
<feature type="domain" description="TMEM131L fifth Ig-like" evidence="13">
    <location>
        <begin position="936"/>
        <end position="1000"/>
    </location>
</feature>
<evidence type="ECO:0000259" key="13">
    <source>
        <dbReference type="Pfam" id="PF24501"/>
    </source>
</evidence>
<dbReference type="Pfam" id="PF24501">
    <property type="entry name" value="Ig_TMEM131L_5"/>
    <property type="match status" value="1"/>
</dbReference>
<dbReference type="InterPro" id="IPR056311">
    <property type="entry name" value="TMEM131_Ig_2"/>
</dbReference>
<evidence type="ECO:0000259" key="10">
    <source>
        <dbReference type="Pfam" id="PF24495"/>
    </source>
</evidence>
<feature type="domain" description="TMEM131L third Ig-like" evidence="11">
    <location>
        <begin position="384"/>
        <end position="476"/>
    </location>
</feature>
<dbReference type="InterPro" id="IPR055435">
    <property type="entry name" value="Ig_TMEM131L_3"/>
</dbReference>
<comment type="caution">
    <text evidence="14">The sequence shown here is derived from an EMBL/GenBank/DDBJ whole genome shotgun (WGS) entry which is preliminary data.</text>
</comment>
<feature type="domain" description="TMEM131L fourth Ig-like" evidence="12">
    <location>
        <begin position="764"/>
        <end position="879"/>
    </location>
</feature>
<feature type="compositionally biased region" description="Basic and acidic residues" evidence="7">
    <location>
        <begin position="1311"/>
        <end position="1323"/>
    </location>
</feature>
<feature type="region of interest" description="Disordered" evidence="7">
    <location>
        <begin position="1084"/>
        <end position="1117"/>
    </location>
</feature>
<dbReference type="Pfam" id="PF12371">
    <property type="entry name" value="TMEM131_like_N"/>
    <property type="match status" value="1"/>
</dbReference>
<feature type="region of interest" description="Disordered" evidence="7">
    <location>
        <begin position="1139"/>
        <end position="1167"/>
    </location>
</feature>
<keyword evidence="15" id="KW-1185">Reference proteome</keyword>
<evidence type="ECO:0000256" key="8">
    <source>
        <dbReference type="SAM" id="SignalP"/>
    </source>
</evidence>
<sequence>MTAKMIFCIFFVAITVVNGDKDYTDGHSSILLMEKTNFIASNNDNGKDVHLVFRPNMLDFEDLAVGDAESETVIVFNEHANKSVFFGSISGNVPDFYSSFFEEKVIPPMGNTTFNVVFLPRQPGMIQTNLLIHTSFGAFNYTVKGRGVECMFRLNPLIGLQAPLNATLTPEIVMYNPYETPLQIIEVYSSGGQFQLELPGGSGNEGPQALWHIPPFTSKPIIRVRFIASHPGNHSAYIRIKVSSEHNAELEDLVLVVPIEVEISNYYGIYSEAPFLNLGLGGTEDRPKKFTINLFNSGKEPVSIENYSVESESSVSHGITVSVEASTDPNVHSTITATVDWTAIKTDKYIRGSIVITAIVQNKNVIYRIPFVGEILKGSIYFNESSTKFVTTENETNLTRDFLLKNNFEMTLAITNVTLPNDCSTYFKTSEFTPKILEPGEESVIFKLSLLDSAAKLRHLLLHTSISTYEIPVSSYNGLLRRIVPVDETTNNGRGVDEKSINFGTLQLSTMSDTVVAFVNDNPVPITIHNWTGTISGVASIHVILRGCGNLTMENLKFCYFIQPGEWIVFQISVFSNAVGTFIGKLTVKTDYEELTTPIKFTTAMGKLDFTTTAINEELCFPGGECKFNLTVFSTFNIPMSVEQILVNANGVSANGVTYHYNSDRYPEIAPNKLTHIGQFKFNPKAICGADCFLEYPDQLPPATISSNCKQNHTDLMKTTLEAYRAMKQSFDAIQFRVQTSQVRRFTFNSSANLIWPQMVIGPVEFPLTPAGHEVVHDVIVYNPTNETIMAYYALHDVAQNGHAVGYPPETINFCWECFLSRENVFSFVHRRHKNQEFDYIPPRSRSKVSIRFSAESVGSFATLLYIRNNFTVLEVVWLTAKAGVYQFKFGNRKPGSETPLLFELSEKHLRDCDKQLSSESLPFNVTARRTFTAKNHGDMPIKIDGIYIGGELCKGFGFKVSKCYPFELPPNGSHKIEITFKPDFTQARVVQTLTLKTSLDYPINYTLVGTIPPQALNECSKALQRPTWEPSLRYTLLFVLTTAFVLVFVAAYMDYGKVMTEHFNILSKKGPVYPPLDLKISGLPTQANDDDSKTSPTASFRGMGVPFQRKKQDKKRVDIDIQNKKTWADVLGKRTSPIQSDVRIREESPPPQPNHRLNESKREKVKTCREVLTVDKAKVSEDDSAANTSEVSQHPLCDSSNDGKRSKPSKQANVSTEPQTETKLPSKSKAVVKKSKSLPINAPDNKETEPAQPKPVHPIATKTTTPKDPETPIADSNRPTEVLKETTNLNTSRESPEEKSQVPKKYVRPSGRERKKTEEKRRPTNRGAVSKDNPIQTSTASTIQATTIPPMWDYVFDSVNDVEVSEVPLTSTLGPIGTRKSPASTPTWEPMQSIQKPIATAAMNNSNSFFSNSFPQYSPSIVEIGGSAINDEELMAGASGPLDNVRDITNSWNCAVPYDLVETVETQQKQFSYTNSNNFLGLNSVQIERTWSSFRPSRPPPPPGLSNRMLMPFDNVSNAEYQMQNVPQYDPFGSILIWSKEPWTPGNPTNPDNNRNPN</sequence>
<organism evidence="14 15">
    <name type="scientific">Pseudolycoriella hygida</name>
    <dbReference type="NCBI Taxonomy" id="35572"/>
    <lineage>
        <taxon>Eukaryota</taxon>
        <taxon>Metazoa</taxon>
        <taxon>Ecdysozoa</taxon>
        <taxon>Arthropoda</taxon>
        <taxon>Hexapoda</taxon>
        <taxon>Insecta</taxon>
        <taxon>Pterygota</taxon>
        <taxon>Neoptera</taxon>
        <taxon>Endopterygota</taxon>
        <taxon>Diptera</taxon>
        <taxon>Nematocera</taxon>
        <taxon>Sciaroidea</taxon>
        <taxon>Sciaridae</taxon>
        <taxon>Pseudolycoriella</taxon>
    </lineage>
</organism>
<evidence type="ECO:0000256" key="2">
    <source>
        <dbReference type="ARBA" id="ARBA00006682"/>
    </source>
</evidence>
<feature type="signal peptide" evidence="8">
    <location>
        <begin position="1"/>
        <end position="19"/>
    </location>
</feature>
<evidence type="ECO:0000259" key="11">
    <source>
        <dbReference type="Pfam" id="PF24498"/>
    </source>
</evidence>
<evidence type="ECO:0000256" key="5">
    <source>
        <dbReference type="ARBA" id="ARBA00022989"/>
    </source>
</evidence>
<dbReference type="GO" id="GO:0016020">
    <property type="term" value="C:membrane"/>
    <property type="evidence" value="ECO:0007669"/>
    <property type="project" value="UniProtKB-SubCell"/>
</dbReference>
<dbReference type="Pfam" id="PF24498">
    <property type="entry name" value="Ig_TMEM131L_3"/>
    <property type="match status" value="1"/>
</dbReference>
<dbReference type="EMBL" id="WJQU01000002">
    <property type="protein sequence ID" value="KAJ6641566.1"/>
    <property type="molecule type" value="Genomic_DNA"/>
</dbReference>
<dbReference type="InterPro" id="IPR055436">
    <property type="entry name" value="Ig_TMEM131L_4"/>
</dbReference>
<evidence type="ECO:0000256" key="4">
    <source>
        <dbReference type="ARBA" id="ARBA00022729"/>
    </source>
</evidence>
<proteinExistence type="inferred from homology"/>
<evidence type="ECO:0000256" key="3">
    <source>
        <dbReference type="ARBA" id="ARBA00022692"/>
    </source>
</evidence>
<evidence type="ECO:0000256" key="6">
    <source>
        <dbReference type="ARBA" id="ARBA00023136"/>
    </source>
</evidence>
<evidence type="ECO:0000313" key="14">
    <source>
        <dbReference type="EMBL" id="KAJ6641566.1"/>
    </source>
</evidence>
<gene>
    <name evidence="14" type="ORF">Bhyg_06506</name>
</gene>
<dbReference type="PANTHER" id="PTHR22050">
    <property type="entry name" value="RW1 PROTEIN HOMOLOG"/>
    <property type="match status" value="1"/>
</dbReference>
<dbReference type="Proteomes" id="UP001151699">
    <property type="component" value="Chromosome B"/>
</dbReference>
<comment type="subcellular location">
    <subcellularLocation>
        <location evidence="1">Membrane</location>
        <topology evidence="1">Single-pass type I membrane protein</topology>
    </subcellularLocation>
</comment>
<dbReference type="OrthoDB" id="168404at2759"/>
<evidence type="ECO:0000259" key="12">
    <source>
        <dbReference type="Pfam" id="PF24499"/>
    </source>
</evidence>
<dbReference type="InterPro" id="IPR013783">
    <property type="entry name" value="Ig-like_fold"/>
</dbReference>
<dbReference type="InterPro" id="IPR055437">
    <property type="entry name" value="TMEM131L_Ig_5"/>
</dbReference>
<dbReference type="Pfam" id="PF24495">
    <property type="entry name" value="Ig_TMEM131_2"/>
    <property type="match status" value="1"/>
</dbReference>
<feature type="chain" id="PRO_5040515115" evidence="8">
    <location>
        <begin position="20"/>
        <end position="1559"/>
    </location>
</feature>
<feature type="compositionally biased region" description="Polar residues" evidence="7">
    <location>
        <begin position="1210"/>
        <end position="1223"/>
    </location>
</feature>
<feature type="compositionally biased region" description="Basic and acidic residues" evidence="7">
    <location>
        <begin position="1157"/>
        <end position="1167"/>
    </location>
</feature>
<dbReference type="InterPro" id="IPR039877">
    <property type="entry name" value="TMEM131-like"/>
</dbReference>
<evidence type="ECO:0000313" key="15">
    <source>
        <dbReference type="Proteomes" id="UP001151699"/>
    </source>
</evidence>
<comment type="similarity">
    <text evidence="2">Belongs to the TMEM131 family.</text>
</comment>
<evidence type="ECO:0000256" key="1">
    <source>
        <dbReference type="ARBA" id="ARBA00004479"/>
    </source>
</evidence>
<accession>A0A9Q0N1I5</accession>
<feature type="domain" description="TMEM131 second Ig-like" evidence="10">
    <location>
        <begin position="152"/>
        <end position="241"/>
    </location>
</feature>
<keyword evidence="3 14" id="KW-0812">Transmembrane</keyword>
<feature type="region of interest" description="Disordered" evidence="7">
    <location>
        <begin position="1180"/>
        <end position="1344"/>
    </location>
</feature>
<dbReference type="PANTHER" id="PTHR22050:SF0">
    <property type="entry name" value="TRANSMEMBRANE PROTEIN 131 HOMOLOG"/>
    <property type="match status" value="1"/>
</dbReference>
<reference evidence="14" key="1">
    <citation type="submission" date="2022-07" db="EMBL/GenBank/DDBJ databases">
        <authorList>
            <person name="Trinca V."/>
            <person name="Uliana J.V.C."/>
            <person name="Torres T.T."/>
            <person name="Ward R.J."/>
            <person name="Monesi N."/>
        </authorList>
    </citation>
    <scope>NUCLEOTIDE SEQUENCE</scope>
    <source>
        <strain evidence="14">HSMRA1968</strain>
        <tissue evidence="14">Whole embryos</tissue>
    </source>
</reference>
<evidence type="ECO:0000256" key="7">
    <source>
        <dbReference type="SAM" id="MobiDB-lite"/>
    </source>
</evidence>
<keyword evidence="4 8" id="KW-0732">Signal</keyword>
<feature type="non-terminal residue" evidence="14">
    <location>
        <position position="1559"/>
    </location>
</feature>
<evidence type="ECO:0000259" key="9">
    <source>
        <dbReference type="Pfam" id="PF12371"/>
    </source>
</evidence>
<dbReference type="Pfam" id="PF24499">
    <property type="entry name" value="Ig_TMEM131L_4"/>
    <property type="match status" value="1"/>
</dbReference>
<name>A0A9Q0N1I5_9DIPT</name>
<feature type="domain" description="Transmembrane protein 131-like N-terminal" evidence="9">
    <location>
        <begin position="52"/>
        <end position="134"/>
    </location>
</feature>
<dbReference type="InterPro" id="IPR022113">
    <property type="entry name" value="TMEM131L_N"/>
</dbReference>
<dbReference type="Gene3D" id="2.60.40.10">
    <property type="entry name" value="Immunoglobulins"/>
    <property type="match status" value="2"/>
</dbReference>